<proteinExistence type="predicted"/>
<evidence type="ECO:0000313" key="2">
    <source>
        <dbReference type="EMBL" id="MBW0555548.1"/>
    </source>
</evidence>
<dbReference type="Proteomes" id="UP000765509">
    <property type="component" value="Unassembled WGS sequence"/>
</dbReference>
<reference evidence="2" key="1">
    <citation type="submission" date="2021-03" db="EMBL/GenBank/DDBJ databases">
        <title>Draft genome sequence of rust myrtle Austropuccinia psidii MF-1, a brazilian biotype.</title>
        <authorList>
            <person name="Quecine M.C."/>
            <person name="Pachon D.M.R."/>
            <person name="Bonatelli M.L."/>
            <person name="Correr F.H."/>
            <person name="Franceschini L.M."/>
            <person name="Leite T.F."/>
            <person name="Margarido G.R.A."/>
            <person name="Almeida C.A."/>
            <person name="Ferrarezi J.A."/>
            <person name="Labate C.A."/>
        </authorList>
    </citation>
    <scope>NUCLEOTIDE SEQUENCE</scope>
    <source>
        <strain evidence="2">MF-1</strain>
    </source>
</reference>
<keyword evidence="1" id="KW-0472">Membrane</keyword>
<dbReference type="EMBL" id="AVOT02062585">
    <property type="protein sequence ID" value="MBW0555548.1"/>
    <property type="molecule type" value="Genomic_DNA"/>
</dbReference>
<keyword evidence="3" id="KW-1185">Reference proteome</keyword>
<feature type="transmembrane region" description="Helical" evidence="1">
    <location>
        <begin position="76"/>
        <end position="95"/>
    </location>
</feature>
<evidence type="ECO:0000313" key="3">
    <source>
        <dbReference type="Proteomes" id="UP000765509"/>
    </source>
</evidence>
<keyword evidence="1" id="KW-1133">Transmembrane helix</keyword>
<organism evidence="2 3">
    <name type="scientific">Austropuccinia psidii MF-1</name>
    <dbReference type="NCBI Taxonomy" id="1389203"/>
    <lineage>
        <taxon>Eukaryota</taxon>
        <taxon>Fungi</taxon>
        <taxon>Dikarya</taxon>
        <taxon>Basidiomycota</taxon>
        <taxon>Pucciniomycotina</taxon>
        <taxon>Pucciniomycetes</taxon>
        <taxon>Pucciniales</taxon>
        <taxon>Sphaerophragmiaceae</taxon>
        <taxon>Austropuccinia</taxon>
    </lineage>
</organism>
<evidence type="ECO:0000256" key="1">
    <source>
        <dbReference type="SAM" id="Phobius"/>
    </source>
</evidence>
<comment type="caution">
    <text evidence="2">The sequence shown here is derived from an EMBL/GenBank/DDBJ whole genome shotgun (WGS) entry which is preliminary data.</text>
</comment>
<name>A0A9Q3J3H9_9BASI</name>
<keyword evidence="1" id="KW-0812">Transmembrane</keyword>
<accession>A0A9Q3J3H9</accession>
<dbReference type="AlphaFoldDB" id="A0A9Q3J3H9"/>
<protein>
    <submittedName>
        <fullName evidence="2">Uncharacterized protein</fullName>
    </submittedName>
</protein>
<gene>
    <name evidence="2" type="ORF">O181_095263</name>
</gene>
<sequence length="133" mass="15138">MAIHLLGSPYGISSHSTFMANWPYPSPVTNMAKSSSYGPFMAFMDVHLNPEAIVAIYARLGISGHFPQNQRKWPKWLFWPFGLIMRICALFAHFAHFKAKFPKDTFLPFGPVFGSEPKSVQKPQRIQKHTSKL</sequence>